<dbReference type="InterPro" id="IPR025136">
    <property type="entry name" value="MAP3K_TRAF-bd"/>
</dbReference>
<keyword evidence="17" id="KW-1185">Reference proteome</keyword>
<dbReference type="InterPro" id="IPR013761">
    <property type="entry name" value="SAM/pointed_sf"/>
</dbReference>
<dbReference type="EC" id="2.7.11.25" evidence="3"/>
<evidence type="ECO:0000256" key="3">
    <source>
        <dbReference type="ARBA" id="ARBA00012406"/>
    </source>
</evidence>
<keyword evidence="11" id="KW-0175">Coiled coil</keyword>
<dbReference type="SUPFAM" id="SSF48452">
    <property type="entry name" value="TPR-like"/>
    <property type="match status" value="1"/>
</dbReference>
<keyword evidence="5" id="KW-0808">Transferase</keyword>
<dbReference type="InterPro" id="IPR000719">
    <property type="entry name" value="Prot_kinase_dom"/>
</dbReference>
<evidence type="ECO:0000256" key="7">
    <source>
        <dbReference type="ARBA" id="ARBA00022741"/>
    </source>
</evidence>
<dbReference type="Gene3D" id="1.10.510.10">
    <property type="entry name" value="Transferase(Phosphotransferase) domain 1"/>
    <property type="match status" value="1"/>
</dbReference>
<dbReference type="Gene3D" id="1.25.40.10">
    <property type="entry name" value="Tetratricopeptide repeat domain"/>
    <property type="match status" value="1"/>
</dbReference>
<sequence>MSSSCNNEPIYFRKCSQKDELTMPHLLDIKELKSKIKLTPKQKGISTLVKSSFQLANNVSADDSTNYVSETNHFEDSRRSSKESSVDEDNQNEHSLSSSLSFSSFQKLQSKRCTTVVAVFSDKQGPQRSLSELSKVCESINVELKELKFENLDFGGYDVLDTFYNADVCIVDMSVLHEQASLFYHLGVRESTGMKDNIVIIEDVSSDKTTSVKLSCSGYFFISYKLMAGVNCTVTNYCGFKDSCPKKLSTAFLRALRNVQGTSKAKCKEIFLRDLRKAREKLTGVDLKLELDCLKKRVDEPALFSSDILLNLLYAYRDIQSYDSVIQIVESVPDHPEIQNRAIQQIYAFALNRSQDPENRKKALEVVLKLLNDKEPKSPDLLTQAGRIYKDMYYDSQYTDENSRDEAIKWYKASFDIQPSDYSGVNLALLLVAAGHEMSKSDDLQRICMTLNGLIGRRGHLQTLQSFWIVGRFILTSILARDFPRSVLACQQMFKLDPPSWYIQSLMKDMLLLKHMKFADEDLCQLTREQYRFWSEFFSKAALFEEVNNETKFPVLILDPGNQYSESFISINTDALPDEPNNIGIRLWHATPECHYVEKLKTTCKKIHSWTFSSNEIRGVSTFKKDPRCLFLYVQRNSDDFQIFFSSCQHQQRFYNLVNSLSNSSKYLDSVDGYSNPDDQDELQYEYEYDASGEKICLGRGSFGAVYAARDISTNVKLAVKEIPERDISQVQPLHEEIALHKEIRHRNIVQYITSRSEDGICKIFMEQVPGGSLSSLVIDKWGPLIDNESVMSYYTQQILEGVKYLHGERIVHRDIKGDNVLVNTYSGCCKLSDFGTSKRLAGINPNTKTFAGTMQFMAPEVIDQGQRGYGPEADIWSVGCTVIEMATGKPPFFELEPVAAIFKVGMFKTHPDIPEQASESLVKFLKRCFKPSPQERATAEELLTDSFILVRNKKKKPRTSNQLTVMTPTRGISDPGPHQPSINLDDSGSYSSSTSSFVGFDIAKENSPIKLDLQETEHKEVLGSVKDHQRLKRVGETLKETRANSLDSPSSGSLSSLFDHSSDDFYQINKAHECKGLLLKSMKSYKQEIIDSWMQKIADLNSKFECFLKETACALLLEALTHYIENPADVDIKEFIGPIERDHPEFVDGVLNEIHLAFHLVADIISDVLRLHVHILPHWLFAIDDLIRNAVKKTLEDITEVMKPHQNSSENNSNGDLHLRKYVKFLSRESVSIDDRSVLLEKNRILAEENMGLLEELVEMQETLNKVLHLKLESVTTLKSIYSEKNAPINFAEEQDSALTHWLETLGVPQSDIQKFHLNNCTFEDVSCRFTKDDLRDLGISVGSRSRIWDRILREKQRSTSI</sequence>
<gene>
    <name evidence="18" type="primary">LOC100206765</name>
</gene>
<dbReference type="SUPFAM" id="SSF56112">
    <property type="entry name" value="Protein kinase-like (PK-like)"/>
    <property type="match status" value="1"/>
</dbReference>
<proteinExistence type="inferred from homology"/>
<dbReference type="GO" id="GO:0016301">
    <property type="term" value="F:kinase activity"/>
    <property type="evidence" value="ECO:0007669"/>
    <property type="project" value="UniProtKB-KW"/>
</dbReference>
<organism evidence="17 18">
    <name type="scientific">Hydra vulgaris</name>
    <name type="common">Hydra</name>
    <name type="synonym">Hydra attenuata</name>
    <dbReference type="NCBI Taxonomy" id="6087"/>
    <lineage>
        <taxon>Eukaryota</taxon>
        <taxon>Metazoa</taxon>
        <taxon>Cnidaria</taxon>
        <taxon>Hydrozoa</taxon>
        <taxon>Hydroidolina</taxon>
        <taxon>Anthoathecata</taxon>
        <taxon>Aplanulata</taxon>
        <taxon>Hydridae</taxon>
        <taxon>Hydra</taxon>
    </lineage>
</organism>
<dbReference type="SUPFAM" id="SSF47769">
    <property type="entry name" value="SAM/Pointed domain"/>
    <property type="match status" value="1"/>
</dbReference>
<evidence type="ECO:0000256" key="12">
    <source>
        <dbReference type="ARBA" id="ARBA00047559"/>
    </source>
</evidence>
<dbReference type="InterPro" id="IPR046872">
    <property type="entry name" value="DRHyd-ASK"/>
</dbReference>
<dbReference type="InterPro" id="IPR043969">
    <property type="entry name" value="MAP3K_PH"/>
</dbReference>
<dbReference type="Pfam" id="PF20309">
    <property type="entry name" value="DRHyd-ASK"/>
    <property type="match status" value="1"/>
</dbReference>
<dbReference type="InterPro" id="IPR011009">
    <property type="entry name" value="Kinase-like_dom_sf"/>
</dbReference>
<dbReference type="InterPro" id="IPR017441">
    <property type="entry name" value="Protein_kinase_ATP_BS"/>
</dbReference>
<dbReference type="PANTHER" id="PTHR11584">
    <property type="entry name" value="SERINE/THREONINE PROTEIN KINASE"/>
    <property type="match status" value="1"/>
</dbReference>
<keyword evidence="6" id="KW-0479">Metal-binding</keyword>
<dbReference type="Gene3D" id="3.30.200.20">
    <property type="entry name" value="Phosphorylase Kinase, domain 1"/>
    <property type="match status" value="1"/>
</dbReference>
<evidence type="ECO:0000256" key="13">
    <source>
        <dbReference type="ARBA" id="ARBA00048329"/>
    </source>
</evidence>
<evidence type="ECO:0000256" key="8">
    <source>
        <dbReference type="ARBA" id="ARBA00022777"/>
    </source>
</evidence>
<dbReference type="CDD" id="cd06624">
    <property type="entry name" value="STKc_ASK"/>
    <property type="match status" value="1"/>
</dbReference>
<evidence type="ECO:0000256" key="6">
    <source>
        <dbReference type="ARBA" id="ARBA00022723"/>
    </source>
</evidence>
<evidence type="ECO:0000313" key="17">
    <source>
        <dbReference type="Proteomes" id="UP001652625"/>
    </source>
</evidence>
<dbReference type="PROSITE" id="PS50011">
    <property type="entry name" value="PROTEIN_KINASE_DOM"/>
    <property type="match status" value="1"/>
</dbReference>
<dbReference type="Proteomes" id="UP001652625">
    <property type="component" value="Chromosome 03"/>
</dbReference>
<evidence type="ECO:0000256" key="1">
    <source>
        <dbReference type="ARBA" id="ARBA00001946"/>
    </source>
</evidence>
<reference evidence="18" key="1">
    <citation type="submission" date="2025-08" db="UniProtKB">
        <authorList>
            <consortium name="RefSeq"/>
        </authorList>
    </citation>
    <scope>IDENTIFICATION</scope>
</reference>
<dbReference type="SMART" id="SM00220">
    <property type="entry name" value="S_TKc"/>
    <property type="match status" value="1"/>
</dbReference>
<dbReference type="Pfam" id="PF19039">
    <property type="entry name" value="ASK_PH"/>
    <property type="match status" value="1"/>
</dbReference>
<dbReference type="PROSITE" id="PS00108">
    <property type="entry name" value="PROTEIN_KINASE_ST"/>
    <property type="match status" value="1"/>
</dbReference>
<dbReference type="Pfam" id="PF00069">
    <property type="entry name" value="Pkinase"/>
    <property type="match status" value="1"/>
</dbReference>
<feature type="region of interest" description="Disordered" evidence="15">
    <location>
        <begin position="64"/>
        <end position="96"/>
    </location>
</feature>
<evidence type="ECO:0000313" key="18">
    <source>
        <dbReference type="RefSeq" id="XP_065649358.1"/>
    </source>
</evidence>
<evidence type="ECO:0000259" key="16">
    <source>
        <dbReference type="PROSITE" id="PS50011"/>
    </source>
</evidence>
<feature type="domain" description="Protein kinase" evidence="16">
    <location>
        <begin position="692"/>
        <end position="949"/>
    </location>
</feature>
<dbReference type="Gene3D" id="1.10.150.50">
    <property type="entry name" value="Transcription Factor, Ets-1"/>
    <property type="match status" value="1"/>
</dbReference>
<keyword evidence="8 18" id="KW-0418">Kinase</keyword>
<dbReference type="RefSeq" id="XP_065649358.1">
    <property type="nucleotide sequence ID" value="XM_065793286.1"/>
</dbReference>
<keyword evidence="9 14" id="KW-0067">ATP-binding</keyword>
<keyword evidence="10" id="KW-0460">Magnesium</keyword>
<dbReference type="InterPro" id="IPR008271">
    <property type="entry name" value="Ser/Thr_kinase_AS"/>
</dbReference>
<dbReference type="Pfam" id="PF20302">
    <property type="entry name" value="HisK-N-like"/>
    <property type="match status" value="1"/>
</dbReference>
<evidence type="ECO:0000256" key="15">
    <source>
        <dbReference type="SAM" id="MobiDB-lite"/>
    </source>
</evidence>
<evidence type="ECO:0000256" key="4">
    <source>
        <dbReference type="ARBA" id="ARBA00022527"/>
    </source>
</evidence>
<keyword evidence="7 14" id="KW-0547">Nucleotide-binding</keyword>
<dbReference type="PANTHER" id="PTHR11584:SF394">
    <property type="entry name" value="APOPTOTIC SIGNAL-REGULATING KINASE 1, ISOFORM C"/>
    <property type="match status" value="1"/>
</dbReference>
<feature type="region of interest" description="Disordered" evidence="15">
    <location>
        <begin position="967"/>
        <end position="991"/>
    </location>
</feature>
<evidence type="ECO:0000256" key="2">
    <source>
        <dbReference type="ARBA" id="ARBA00006529"/>
    </source>
</evidence>
<dbReference type="PROSITE" id="PS00107">
    <property type="entry name" value="PROTEIN_KINASE_ATP"/>
    <property type="match status" value="1"/>
</dbReference>
<dbReference type="InterPro" id="IPR046873">
    <property type="entry name" value="HisK-N-like"/>
</dbReference>
<keyword evidence="4" id="KW-0723">Serine/threonine-protein kinase</keyword>
<evidence type="ECO:0000256" key="10">
    <source>
        <dbReference type="ARBA" id="ARBA00022842"/>
    </source>
</evidence>
<name>A0ABM4BJZ1_HYDVU</name>
<feature type="compositionally biased region" description="Basic and acidic residues" evidence="15">
    <location>
        <begin position="72"/>
        <end position="85"/>
    </location>
</feature>
<evidence type="ECO:0000256" key="14">
    <source>
        <dbReference type="PROSITE-ProRule" id="PRU10141"/>
    </source>
</evidence>
<comment type="cofactor">
    <cofactor evidence="1">
        <name>Mg(2+)</name>
        <dbReference type="ChEBI" id="CHEBI:18420"/>
    </cofactor>
</comment>
<evidence type="ECO:0000256" key="9">
    <source>
        <dbReference type="ARBA" id="ARBA00022840"/>
    </source>
</evidence>
<comment type="catalytic activity">
    <reaction evidence="13">
        <text>L-seryl-[protein] + ATP = O-phospho-L-seryl-[protein] + ADP + H(+)</text>
        <dbReference type="Rhea" id="RHEA:17989"/>
        <dbReference type="Rhea" id="RHEA-COMP:9863"/>
        <dbReference type="Rhea" id="RHEA-COMP:11604"/>
        <dbReference type="ChEBI" id="CHEBI:15378"/>
        <dbReference type="ChEBI" id="CHEBI:29999"/>
        <dbReference type="ChEBI" id="CHEBI:30616"/>
        <dbReference type="ChEBI" id="CHEBI:83421"/>
        <dbReference type="ChEBI" id="CHEBI:456216"/>
        <dbReference type="EC" id="2.7.11.25"/>
    </reaction>
</comment>
<protein>
    <recommendedName>
        <fullName evidence="3">mitogen-activated protein kinase kinase kinase</fullName>
        <ecNumber evidence="3">2.7.11.25</ecNumber>
    </recommendedName>
</protein>
<dbReference type="GeneID" id="100206765"/>
<dbReference type="InterPro" id="IPR011990">
    <property type="entry name" value="TPR-like_helical_dom_sf"/>
</dbReference>
<accession>A0ABM4BJZ1</accession>
<feature type="binding site" evidence="14">
    <location>
        <position position="721"/>
    </location>
    <ligand>
        <name>ATP</name>
        <dbReference type="ChEBI" id="CHEBI:30616"/>
    </ligand>
</feature>
<evidence type="ECO:0000256" key="5">
    <source>
        <dbReference type="ARBA" id="ARBA00022679"/>
    </source>
</evidence>
<comment type="similarity">
    <text evidence="2">Belongs to the protein kinase superfamily. STE Ser/Thr protein kinase family. MAP kinase kinase kinase subfamily.</text>
</comment>
<evidence type="ECO:0000256" key="11">
    <source>
        <dbReference type="ARBA" id="ARBA00023054"/>
    </source>
</evidence>
<dbReference type="Pfam" id="PF13281">
    <property type="entry name" value="MAP3K_TRAF_bd"/>
    <property type="match status" value="1"/>
</dbReference>
<comment type="catalytic activity">
    <reaction evidence="12">
        <text>L-threonyl-[protein] + ATP = O-phospho-L-threonyl-[protein] + ADP + H(+)</text>
        <dbReference type="Rhea" id="RHEA:46608"/>
        <dbReference type="Rhea" id="RHEA-COMP:11060"/>
        <dbReference type="Rhea" id="RHEA-COMP:11605"/>
        <dbReference type="ChEBI" id="CHEBI:15378"/>
        <dbReference type="ChEBI" id="CHEBI:30013"/>
        <dbReference type="ChEBI" id="CHEBI:30616"/>
        <dbReference type="ChEBI" id="CHEBI:61977"/>
        <dbReference type="ChEBI" id="CHEBI:456216"/>
        <dbReference type="EC" id="2.7.11.25"/>
    </reaction>
</comment>